<comment type="caution">
    <text evidence="8">The sequence shown here is derived from an EMBL/GenBank/DDBJ whole genome shotgun (WGS) entry which is preliminary data.</text>
</comment>
<evidence type="ECO:0000313" key="9">
    <source>
        <dbReference type="Proteomes" id="UP000214365"/>
    </source>
</evidence>
<evidence type="ECO:0000256" key="5">
    <source>
        <dbReference type="ARBA" id="ARBA00023163"/>
    </source>
</evidence>
<dbReference type="GO" id="GO:0008270">
    <property type="term" value="F:zinc ion binding"/>
    <property type="evidence" value="ECO:0007669"/>
    <property type="project" value="InterPro"/>
</dbReference>
<keyword evidence="1" id="KW-0479">Metal-binding</keyword>
<evidence type="ECO:0000256" key="3">
    <source>
        <dbReference type="ARBA" id="ARBA00023015"/>
    </source>
</evidence>
<dbReference type="Pfam" id="PF04082">
    <property type="entry name" value="Fungal_trans"/>
    <property type="match status" value="1"/>
</dbReference>
<dbReference type="SMART" id="SM00906">
    <property type="entry name" value="Fungal_trans"/>
    <property type="match status" value="1"/>
</dbReference>
<evidence type="ECO:0000256" key="4">
    <source>
        <dbReference type="ARBA" id="ARBA00023125"/>
    </source>
</evidence>
<evidence type="ECO:0000256" key="1">
    <source>
        <dbReference type="ARBA" id="ARBA00022723"/>
    </source>
</evidence>
<dbReference type="AlphaFoldDB" id="A0A1Q5QCA3"/>
<keyword evidence="9" id="KW-1185">Reference proteome</keyword>
<dbReference type="Proteomes" id="UP000214365">
    <property type="component" value="Unassembled WGS sequence"/>
</dbReference>
<dbReference type="Pfam" id="PF00172">
    <property type="entry name" value="Zn_clus"/>
    <property type="match status" value="1"/>
</dbReference>
<dbReference type="GO" id="GO:0001228">
    <property type="term" value="F:DNA-binding transcription activator activity, RNA polymerase II-specific"/>
    <property type="evidence" value="ECO:0007669"/>
    <property type="project" value="TreeGrafter"/>
</dbReference>
<dbReference type="Gene3D" id="4.10.240.10">
    <property type="entry name" value="Zn(2)-C6 fungal-type DNA-binding domain"/>
    <property type="match status" value="1"/>
</dbReference>
<keyword evidence="4" id="KW-0238">DNA-binding</keyword>
<keyword evidence="3" id="KW-0805">Transcription regulation</keyword>
<keyword evidence="2" id="KW-0862">Zinc</keyword>
<dbReference type="EMBL" id="LFMY01000002">
    <property type="protein sequence ID" value="OKL63564.1"/>
    <property type="molecule type" value="Genomic_DNA"/>
</dbReference>
<dbReference type="PROSITE" id="PS50048">
    <property type="entry name" value="ZN2_CY6_FUNGAL_2"/>
    <property type="match status" value="1"/>
</dbReference>
<keyword evidence="6" id="KW-0539">Nucleus</keyword>
<dbReference type="GO" id="GO:0000978">
    <property type="term" value="F:RNA polymerase II cis-regulatory region sequence-specific DNA binding"/>
    <property type="evidence" value="ECO:0007669"/>
    <property type="project" value="TreeGrafter"/>
</dbReference>
<keyword evidence="5" id="KW-0804">Transcription</keyword>
<dbReference type="GO" id="GO:0005634">
    <property type="term" value="C:nucleus"/>
    <property type="evidence" value="ECO:0007669"/>
    <property type="project" value="TreeGrafter"/>
</dbReference>
<dbReference type="SUPFAM" id="SSF57701">
    <property type="entry name" value="Zn2/Cys6 DNA-binding domain"/>
    <property type="match status" value="1"/>
</dbReference>
<reference evidence="8 9" key="1">
    <citation type="submission" date="2015-06" db="EMBL/GenBank/DDBJ databases">
        <title>Talaromyces atroroseus IBT 11181 draft genome.</title>
        <authorList>
            <person name="Rasmussen K.B."/>
            <person name="Rasmussen S."/>
            <person name="Petersen B."/>
            <person name="Sicheritz-Ponten T."/>
            <person name="Mortensen U.H."/>
            <person name="Thrane U."/>
        </authorList>
    </citation>
    <scope>NUCLEOTIDE SEQUENCE [LARGE SCALE GENOMIC DNA]</scope>
    <source>
        <strain evidence="8 9">IBT 11181</strain>
    </source>
</reference>
<dbReference type="GeneID" id="31001451"/>
<sequence>MPTPESAATGRTYRSTRRNRVPLSCDPCRTRKLRCNRERPCQNCLVRDERASCKYKSSKNGTTPLNPKQGDAMQQRIDHLEGLVKRLITQHQQVPLDGVAEPAILAKNSMSDASDSTSSPSKTVIDGVHSVYKGTDDWYDILQEINTLKQVWSQTQDEEPEYNMPITLSNTVDGSSLLFGQVQRIDKTELLSTLPPKPQLDKLIHQFFDRQNFPIAVVPILHQPTFMREYTEHWKDPSRTNVIWLGLLFSILSITMLAYQQYGEPSDYEGMSDSLCQLYRLRTAQSLIMGDIAKCLPYTVEALRLNATAEFNRKDDTSRGLWILTGVMVRAAKNMGYHRDPSQSPSISPFQAEYRRRVWLSVMEMDDMASFTAGFPRMISTIHTDTMEPRNVHDWELSDDLTVLPPPRPISETTYVSYLIVKTRLLRALSRVSDFNNTTGSSSYNEILEIDNSLYEAYEDFPLYMKMDSVKLDCTADGKKADTSILQLRLMYHIGMCQLHRRFIAKGRLDPQYNHSRDRCIASALAILSYQSLIDPSWYRLSRTRKAYTLPAMLLLLELEYRRRSPDMIAVPDSNSLLNALGTSCALWERAKHSCDEADKLHHTLTGMLSSFQASTGSSSSSQPHTPSALFAFPGIGSPLQLNNTLLPEDKDMFDMSNEMNIDWSTWDAFIESGIFENEI</sequence>
<dbReference type="PROSITE" id="PS00463">
    <property type="entry name" value="ZN2_CY6_FUNGAL_1"/>
    <property type="match status" value="1"/>
</dbReference>
<name>A0A1Q5QCA3_TALAT</name>
<evidence type="ECO:0000256" key="6">
    <source>
        <dbReference type="ARBA" id="ARBA00023242"/>
    </source>
</evidence>
<dbReference type="CDD" id="cd12148">
    <property type="entry name" value="fungal_TF_MHR"/>
    <property type="match status" value="1"/>
</dbReference>
<dbReference type="CDD" id="cd00067">
    <property type="entry name" value="GAL4"/>
    <property type="match status" value="1"/>
</dbReference>
<gene>
    <name evidence="8" type="ORF">UA08_01696</name>
</gene>
<organism evidence="8 9">
    <name type="scientific">Talaromyces atroroseus</name>
    <dbReference type="NCBI Taxonomy" id="1441469"/>
    <lineage>
        <taxon>Eukaryota</taxon>
        <taxon>Fungi</taxon>
        <taxon>Dikarya</taxon>
        <taxon>Ascomycota</taxon>
        <taxon>Pezizomycotina</taxon>
        <taxon>Eurotiomycetes</taxon>
        <taxon>Eurotiomycetidae</taxon>
        <taxon>Eurotiales</taxon>
        <taxon>Trichocomaceae</taxon>
        <taxon>Talaromyces</taxon>
        <taxon>Talaromyces sect. Trachyspermi</taxon>
    </lineage>
</organism>
<dbReference type="PANTHER" id="PTHR31944:SF131">
    <property type="entry name" value="HEME-RESPONSIVE ZINC FINGER TRANSCRIPTION FACTOR HAP1"/>
    <property type="match status" value="1"/>
</dbReference>
<accession>A0A1Q5QCA3</accession>
<evidence type="ECO:0000259" key="7">
    <source>
        <dbReference type="PROSITE" id="PS50048"/>
    </source>
</evidence>
<protein>
    <recommendedName>
        <fullName evidence="7">Zn(2)-C6 fungal-type domain-containing protein</fullName>
    </recommendedName>
</protein>
<dbReference type="InterPro" id="IPR001138">
    <property type="entry name" value="Zn2Cys6_DnaBD"/>
</dbReference>
<dbReference type="SMART" id="SM00066">
    <property type="entry name" value="GAL4"/>
    <property type="match status" value="1"/>
</dbReference>
<evidence type="ECO:0000256" key="2">
    <source>
        <dbReference type="ARBA" id="ARBA00022833"/>
    </source>
</evidence>
<dbReference type="InterPro" id="IPR051430">
    <property type="entry name" value="Fungal_TF_Env_Response"/>
</dbReference>
<evidence type="ECO:0000313" key="8">
    <source>
        <dbReference type="EMBL" id="OKL63564.1"/>
    </source>
</evidence>
<feature type="domain" description="Zn(2)-C6 fungal-type" evidence="7">
    <location>
        <begin position="24"/>
        <end position="55"/>
    </location>
</feature>
<dbReference type="OrthoDB" id="762982at2759"/>
<dbReference type="STRING" id="1441469.A0A1Q5QCA3"/>
<dbReference type="PANTHER" id="PTHR31944">
    <property type="entry name" value="HEME-RESPONSIVE ZINC FINGER TRANSCRIPTION FACTOR HAP1"/>
    <property type="match status" value="1"/>
</dbReference>
<proteinExistence type="predicted"/>
<dbReference type="InterPro" id="IPR036864">
    <property type="entry name" value="Zn2-C6_fun-type_DNA-bd_sf"/>
</dbReference>
<dbReference type="RefSeq" id="XP_020123685.1">
    <property type="nucleotide sequence ID" value="XM_020261388.1"/>
</dbReference>
<dbReference type="InterPro" id="IPR007219">
    <property type="entry name" value="XnlR_reg_dom"/>
</dbReference>
<dbReference type="GO" id="GO:0006351">
    <property type="term" value="P:DNA-templated transcription"/>
    <property type="evidence" value="ECO:0007669"/>
    <property type="project" value="InterPro"/>
</dbReference>